<feature type="transmembrane region" description="Helical" evidence="9">
    <location>
        <begin position="178"/>
        <end position="202"/>
    </location>
</feature>
<feature type="transmembrane region" description="Helical" evidence="9">
    <location>
        <begin position="80"/>
        <end position="102"/>
    </location>
</feature>
<organism evidence="11 12">
    <name type="scientific">Corynebacterium gottingense</name>
    <dbReference type="NCBI Taxonomy" id="2041036"/>
    <lineage>
        <taxon>Bacteria</taxon>
        <taxon>Bacillati</taxon>
        <taxon>Actinomycetota</taxon>
        <taxon>Actinomycetes</taxon>
        <taxon>Mycobacteriales</taxon>
        <taxon>Corynebacteriaceae</taxon>
        <taxon>Corynebacterium</taxon>
    </lineage>
</organism>
<accession>A0ABX9UKA8</accession>
<evidence type="ECO:0000259" key="10">
    <source>
        <dbReference type="PROSITE" id="PS50850"/>
    </source>
</evidence>
<dbReference type="Pfam" id="PF00083">
    <property type="entry name" value="Sugar_tr"/>
    <property type="match status" value="2"/>
</dbReference>
<gene>
    <name evidence="11" type="ORF">EAW56_04385</name>
</gene>
<feature type="domain" description="Major facilitator superfamily (MFS) profile" evidence="10">
    <location>
        <begin position="42"/>
        <end position="449"/>
    </location>
</feature>
<dbReference type="InterPro" id="IPR005829">
    <property type="entry name" value="Sugar_transporter_CS"/>
</dbReference>
<evidence type="ECO:0000256" key="1">
    <source>
        <dbReference type="ARBA" id="ARBA00004651"/>
    </source>
</evidence>
<keyword evidence="4 9" id="KW-0812">Transmembrane</keyword>
<evidence type="ECO:0000256" key="6">
    <source>
        <dbReference type="ARBA" id="ARBA00022989"/>
    </source>
</evidence>
<reference evidence="11 12" key="1">
    <citation type="submission" date="2018-10" db="EMBL/GenBank/DDBJ databases">
        <title>Whole genome sequence of Corynebacterium gottingense DSM 130494T.</title>
        <authorList>
            <person name="Bernier A.-M."/>
            <person name="Bernard K."/>
        </authorList>
    </citation>
    <scope>NUCLEOTIDE SEQUENCE [LARGE SCALE GENOMIC DNA]</scope>
    <source>
        <strain evidence="11 12">DSM 103494</strain>
    </source>
</reference>
<dbReference type="InterPro" id="IPR020846">
    <property type="entry name" value="MFS_dom"/>
</dbReference>
<dbReference type="SUPFAM" id="SSF103473">
    <property type="entry name" value="MFS general substrate transporter"/>
    <property type="match status" value="1"/>
</dbReference>
<feature type="transmembrane region" description="Helical" evidence="9">
    <location>
        <begin position="269"/>
        <end position="289"/>
    </location>
</feature>
<keyword evidence="7 9" id="KW-0472">Membrane</keyword>
<dbReference type="Proteomes" id="UP000266886">
    <property type="component" value="Unassembled WGS sequence"/>
</dbReference>
<dbReference type="PROSITE" id="PS00217">
    <property type="entry name" value="SUGAR_TRANSPORT_2"/>
    <property type="match status" value="1"/>
</dbReference>
<dbReference type="EMBL" id="RDRE01000005">
    <property type="protein sequence ID" value="RMD19877.1"/>
    <property type="molecule type" value="Genomic_DNA"/>
</dbReference>
<evidence type="ECO:0000256" key="9">
    <source>
        <dbReference type="SAM" id="Phobius"/>
    </source>
</evidence>
<feature type="transmembrane region" description="Helical" evidence="9">
    <location>
        <begin position="114"/>
        <end position="132"/>
    </location>
</feature>
<sequence length="453" mass="48981">MTQPSTGRPGEPLIRPGSATSYGPRSEREDAADGSLSKRVRDMVVANFGNVLEWYDWNIYTIFAPYFALQFFNHDNPTSALLSTLAVFAVGFVARPVGGYIFGAYADKVGRKQSLVVAMMITAGGSLVIGFSPTFDSVGILASIILVTARLVQGLAHGGEMGTAVTYLVERAPRERRAFFGSSSWFSVVLGTMVATLTGLIINAILTDDQVSAWGWRIPFIIGGILGLYALWLRRGLQETEAFEAGQESGSENEESTVGDSIFSHWRGLATIFFVSAGGSLFFYTWSIYMPTHVQVVHGQSANSALGASLLAEFLFLLAIPIMGILGDKVGRRPMVLISGVLFLVITVPVYRFLDGTFITQFLGQTMALLALSLLFGVNGAIWTESLPTRFRAKGVATTLSLATAIFGGTAPYLNAWLGEQGSPQVFQYYLVLMAVVLVATGFFMRETKGVEL</sequence>
<proteinExistence type="predicted"/>
<dbReference type="PROSITE" id="PS50850">
    <property type="entry name" value="MFS"/>
    <property type="match status" value="1"/>
</dbReference>
<evidence type="ECO:0000256" key="7">
    <source>
        <dbReference type="ARBA" id="ARBA00023136"/>
    </source>
</evidence>
<dbReference type="Gene3D" id="1.20.1250.20">
    <property type="entry name" value="MFS general substrate transporter like domains"/>
    <property type="match status" value="2"/>
</dbReference>
<feature type="transmembrane region" description="Helical" evidence="9">
    <location>
        <begin position="138"/>
        <end position="157"/>
    </location>
</feature>
<comment type="subcellular location">
    <subcellularLocation>
        <location evidence="1">Cell membrane</location>
        <topology evidence="1">Multi-pass membrane protein</topology>
    </subcellularLocation>
</comment>
<keyword evidence="3" id="KW-1003">Cell membrane</keyword>
<evidence type="ECO:0000313" key="11">
    <source>
        <dbReference type="EMBL" id="RMD19877.1"/>
    </source>
</evidence>
<dbReference type="InterPro" id="IPR005828">
    <property type="entry name" value="MFS_sugar_transport-like"/>
</dbReference>
<protein>
    <submittedName>
        <fullName evidence="11">MFS transporter</fullName>
    </submittedName>
</protein>
<feature type="transmembrane region" description="Helical" evidence="9">
    <location>
        <begin position="301"/>
        <end position="323"/>
    </location>
</feature>
<dbReference type="InterPro" id="IPR051084">
    <property type="entry name" value="H+-coupled_symporters"/>
</dbReference>
<feature type="transmembrane region" description="Helical" evidence="9">
    <location>
        <begin position="396"/>
        <end position="414"/>
    </location>
</feature>
<keyword evidence="5" id="KW-0769">Symport</keyword>
<dbReference type="PANTHER" id="PTHR43528">
    <property type="entry name" value="ALPHA-KETOGLUTARATE PERMEASE"/>
    <property type="match status" value="1"/>
</dbReference>
<evidence type="ECO:0000256" key="8">
    <source>
        <dbReference type="SAM" id="MobiDB-lite"/>
    </source>
</evidence>
<keyword evidence="6 9" id="KW-1133">Transmembrane helix</keyword>
<dbReference type="PANTHER" id="PTHR43528:SF1">
    <property type="entry name" value="ALPHA-KETOGLUTARATE PERMEASE"/>
    <property type="match status" value="1"/>
</dbReference>
<feature type="transmembrane region" description="Helical" evidence="9">
    <location>
        <begin position="426"/>
        <end position="445"/>
    </location>
</feature>
<feature type="transmembrane region" description="Helical" evidence="9">
    <location>
        <begin position="214"/>
        <end position="233"/>
    </location>
</feature>
<feature type="region of interest" description="Disordered" evidence="8">
    <location>
        <begin position="1"/>
        <end position="34"/>
    </location>
</feature>
<evidence type="ECO:0000313" key="12">
    <source>
        <dbReference type="Proteomes" id="UP000266886"/>
    </source>
</evidence>
<keyword evidence="2" id="KW-0813">Transport</keyword>
<feature type="transmembrane region" description="Helical" evidence="9">
    <location>
        <begin position="366"/>
        <end position="384"/>
    </location>
</feature>
<dbReference type="RefSeq" id="WP_122085299.1">
    <property type="nucleotide sequence ID" value="NZ_CBCRWO010000022.1"/>
</dbReference>
<name>A0ABX9UKA8_9CORY</name>
<evidence type="ECO:0000256" key="3">
    <source>
        <dbReference type="ARBA" id="ARBA00022475"/>
    </source>
</evidence>
<dbReference type="InterPro" id="IPR036259">
    <property type="entry name" value="MFS_trans_sf"/>
</dbReference>
<evidence type="ECO:0000256" key="2">
    <source>
        <dbReference type="ARBA" id="ARBA00022448"/>
    </source>
</evidence>
<comment type="caution">
    <text evidence="11">The sequence shown here is derived from an EMBL/GenBank/DDBJ whole genome shotgun (WGS) entry which is preliminary data.</text>
</comment>
<feature type="transmembrane region" description="Helical" evidence="9">
    <location>
        <begin position="335"/>
        <end position="354"/>
    </location>
</feature>
<evidence type="ECO:0000256" key="4">
    <source>
        <dbReference type="ARBA" id="ARBA00022692"/>
    </source>
</evidence>
<keyword evidence="12" id="KW-1185">Reference proteome</keyword>
<evidence type="ECO:0000256" key="5">
    <source>
        <dbReference type="ARBA" id="ARBA00022847"/>
    </source>
</evidence>